<accession>A0A1D8EZU8</accession>
<evidence type="ECO:0000313" key="2">
    <source>
        <dbReference type="Proteomes" id="UP000223395"/>
    </source>
</evidence>
<sequence>MKKGTKVVIERDETQYPVTGTWKRFRGKKGVVTCEVRGAGPVEYGVSFSGGDSADAYFKQYELTERK</sequence>
<protein>
    <submittedName>
        <fullName evidence="1">Uncharacterized protein</fullName>
    </submittedName>
</protein>
<gene>
    <name evidence="1" type="ORF">SEA_JERM_54</name>
</gene>
<name>A0A1D8EZU8_9CAUD</name>
<dbReference type="Proteomes" id="UP000223395">
    <property type="component" value="Segment"/>
</dbReference>
<proteinExistence type="predicted"/>
<dbReference type="EMBL" id="KX619650">
    <property type="protein sequence ID" value="AOT27763.1"/>
    <property type="molecule type" value="Genomic_DNA"/>
</dbReference>
<organism evidence="1 2">
    <name type="scientific">Mycobacterium phage Jerm</name>
    <dbReference type="NCBI Taxonomy" id="1897503"/>
    <lineage>
        <taxon>Viruses</taxon>
        <taxon>Duplodnaviria</taxon>
        <taxon>Heunggongvirae</taxon>
        <taxon>Uroviricota</taxon>
        <taxon>Caudoviricetes</taxon>
        <taxon>Turbidovirus</taxon>
        <taxon>Turbidovirus turbido</taxon>
    </lineage>
</organism>
<evidence type="ECO:0000313" key="1">
    <source>
        <dbReference type="EMBL" id="AOT27763.1"/>
    </source>
</evidence>
<reference evidence="2" key="1">
    <citation type="submission" date="2016-07" db="EMBL/GenBank/DDBJ databases">
        <authorList>
            <person name="Florea S."/>
            <person name="Webb J.S."/>
            <person name="Jaromczyk J."/>
            <person name="Schardl C.L."/>
        </authorList>
    </citation>
    <scope>NUCLEOTIDE SEQUENCE [LARGE SCALE GENOMIC DNA]</scope>
</reference>